<protein>
    <recommendedName>
        <fullName evidence="2">DUF112 domain-containing protein</fullName>
    </recommendedName>
</protein>
<feature type="transmembrane region" description="Helical" evidence="1">
    <location>
        <begin position="122"/>
        <end position="145"/>
    </location>
</feature>
<keyword evidence="4" id="KW-1185">Reference proteome</keyword>
<sequence length="522" mass="54367">MSCRFRCAEGMAMELLDNLIPALLSTVTSPVALGLILVGVVVGFTFGATPGLTATMGVALFIPLTFPLEADLAIGMMIALYCGSMAGGAIPAILINIPGTPSALITTIDGHPMARKGLAGRAYGWALVSSIVGGLVAWVFLVTLAPMLARLALKLGPAEYAATALLGMTIIASIVPGRLLKGALSVVIGVALSVVGLDQITGEGRWTFDTLALMRGIDIMPALIGLLVIPELMGSMFERNKGEKLPYTLKHMLPSFREWCGQAVNTVRSAIIGVVVGIVPALGGSVGSLIAYDQAKRSDKNRAEYGKGAPGGVVASEAANNGVTGGALIPLLTLGIPGDTVTAMLLGGLTIHGLQPGPRLFETSGPIVWEILGSVLIAMLMIAVVGLIGFRFFVRVLDVPRHLLVPALFVLAVVGTYSLANQWFDVVIMLALGVGGFLMTLAGIPVYPAVIGVILGPLLESETRRALVISGGEWSTFFTRPGAATILTIALLALVLPNLLSWIKRQRQSAPNPSARSTPNEN</sequence>
<feature type="transmembrane region" description="Helical" evidence="1">
    <location>
        <begin position="182"/>
        <end position="200"/>
    </location>
</feature>
<name>A0A2I6S355_9RHOO</name>
<dbReference type="InterPro" id="IPR002823">
    <property type="entry name" value="DUF112_TM"/>
</dbReference>
<dbReference type="EMBL" id="CP025682">
    <property type="protein sequence ID" value="AUN93696.1"/>
    <property type="molecule type" value="Genomic_DNA"/>
</dbReference>
<feature type="transmembrane region" description="Helical" evidence="1">
    <location>
        <begin position="212"/>
        <end position="229"/>
    </location>
</feature>
<dbReference type="Pfam" id="PF01970">
    <property type="entry name" value="TctA"/>
    <property type="match status" value="1"/>
</dbReference>
<dbReference type="OrthoDB" id="9781349at2"/>
<evidence type="ECO:0000313" key="4">
    <source>
        <dbReference type="Proteomes" id="UP000242205"/>
    </source>
</evidence>
<keyword evidence="1" id="KW-0472">Membrane</keyword>
<feature type="transmembrane region" description="Helical" evidence="1">
    <location>
        <begin position="157"/>
        <end position="176"/>
    </location>
</feature>
<feature type="transmembrane region" description="Helical" evidence="1">
    <location>
        <begin position="48"/>
        <end position="66"/>
    </location>
</feature>
<dbReference type="KEGG" id="atw:C0099_01350"/>
<organism evidence="3 4">
    <name type="scientific">Pseudazoarcus pumilus</name>
    <dbReference type="NCBI Taxonomy" id="2067960"/>
    <lineage>
        <taxon>Bacteria</taxon>
        <taxon>Pseudomonadati</taxon>
        <taxon>Pseudomonadota</taxon>
        <taxon>Betaproteobacteria</taxon>
        <taxon>Rhodocyclales</taxon>
        <taxon>Zoogloeaceae</taxon>
        <taxon>Pseudazoarcus</taxon>
    </lineage>
</organism>
<dbReference type="PANTHER" id="PTHR35342">
    <property type="entry name" value="TRICARBOXYLIC TRANSPORT PROTEIN"/>
    <property type="match status" value="1"/>
</dbReference>
<accession>A0A2I6S355</accession>
<keyword evidence="1" id="KW-0812">Transmembrane</keyword>
<dbReference type="Proteomes" id="UP000242205">
    <property type="component" value="Chromosome"/>
</dbReference>
<evidence type="ECO:0000313" key="3">
    <source>
        <dbReference type="EMBL" id="AUN93696.1"/>
    </source>
</evidence>
<feature type="transmembrane region" description="Helical" evidence="1">
    <location>
        <begin position="78"/>
        <end position="97"/>
    </location>
</feature>
<feature type="transmembrane region" description="Helical" evidence="1">
    <location>
        <begin position="20"/>
        <end position="42"/>
    </location>
</feature>
<reference evidence="3 4" key="1">
    <citation type="submission" date="2018-01" db="EMBL/GenBank/DDBJ databases">
        <authorList>
            <person name="Fu G.-Y."/>
        </authorList>
    </citation>
    <scope>NUCLEOTIDE SEQUENCE [LARGE SCALE GENOMIC DNA]</scope>
    <source>
        <strain evidence="3 4">SY39</strain>
    </source>
</reference>
<feature type="transmembrane region" description="Helical" evidence="1">
    <location>
        <begin position="367"/>
        <end position="390"/>
    </location>
</feature>
<feature type="domain" description="DUF112" evidence="2">
    <location>
        <begin position="33"/>
        <end position="450"/>
    </location>
</feature>
<evidence type="ECO:0000259" key="2">
    <source>
        <dbReference type="Pfam" id="PF01970"/>
    </source>
</evidence>
<feature type="transmembrane region" description="Helical" evidence="1">
    <location>
        <begin position="427"/>
        <end position="458"/>
    </location>
</feature>
<evidence type="ECO:0000256" key="1">
    <source>
        <dbReference type="SAM" id="Phobius"/>
    </source>
</evidence>
<dbReference type="AlphaFoldDB" id="A0A2I6S355"/>
<gene>
    <name evidence="3" type="ORF">C0099_01350</name>
</gene>
<dbReference type="PANTHER" id="PTHR35342:SF5">
    <property type="entry name" value="TRICARBOXYLIC TRANSPORT PROTEIN"/>
    <property type="match status" value="1"/>
</dbReference>
<feature type="transmembrane region" description="Helical" evidence="1">
    <location>
        <begin position="402"/>
        <end position="420"/>
    </location>
</feature>
<feature type="transmembrane region" description="Helical" evidence="1">
    <location>
        <begin position="478"/>
        <end position="500"/>
    </location>
</feature>
<feature type="transmembrane region" description="Helical" evidence="1">
    <location>
        <begin position="271"/>
        <end position="292"/>
    </location>
</feature>
<keyword evidence="1" id="KW-1133">Transmembrane helix</keyword>
<proteinExistence type="predicted"/>